<dbReference type="InterPro" id="IPR006464">
    <property type="entry name" value="AcTrfase_RimI/Ard1"/>
</dbReference>
<comment type="subcellular location">
    <subcellularLocation>
        <location evidence="1">Cytoplasm</location>
    </subcellularLocation>
</comment>
<dbReference type="SUPFAM" id="SSF55729">
    <property type="entry name" value="Acyl-CoA N-acyltransferases (Nat)"/>
    <property type="match status" value="1"/>
</dbReference>
<comment type="caution">
    <text evidence="3">The sequence shown here is derived from an EMBL/GenBank/DDBJ whole genome shotgun (WGS) entry which is preliminary data.</text>
</comment>
<dbReference type="Proteomes" id="UP000078534">
    <property type="component" value="Unassembled WGS sequence"/>
</dbReference>
<dbReference type="PANTHER" id="PTHR43617">
    <property type="entry name" value="L-AMINO ACID N-ACETYLTRANSFERASE"/>
    <property type="match status" value="1"/>
</dbReference>
<evidence type="ECO:0000259" key="2">
    <source>
        <dbReference type="PROSITE" id="PS51186"/>
    </source>
</evidence>
<proteinExistence type="inferred from homology"/>
<evidence type="ECO:0000313" key="4">
    <source>
        <dbReference type="Proteomes" id="UP000078534"/>
    </source>
</evidence>
<dbReference type="EC" id="2.3.1.266" evidence="1"/>
<dbReference type="InterPro" id="IPR000182">
    <property type="entry name" value="GNAT_dom"/>
</dbReference>
<comment type="similarity">
    <text evidence="1">Belongs to the acetyltransferase family. RimI subfamily.</text>
</comment>
<dbReference type="OrthoDB" id="9794566at2"/>
<keyword evidence="1" id="KW-0963">Cytoplasm</keyword>
<accession>A0A179STS8</accession>
<gene>
    <name evidence="3" type="ORF">A6K24_25015</name>
</gene>
<dbReference type="EMBL" id="LWSG01000025">
    <property type="protein sequence ID" value="OAS84688.1"/>
    <property type="molecule type" value="Genomic_DNA"/>
</dbReference>
<dbReference type="GO" id="GO:0008999">
    <property type="term" value="F:protein-N-terminal-alanine acetyltransferase activity"/>
    <property type="evidence" value="ECO:0007669"/>
    <property type="project" value="UniProtKB-EC"/>
</dbReference>
<dbReference type="STRING" id="152268.A6K24_25015"/>
<dbReference type="InterPro" id="IPR016181">
    <property type="entry name" value="Acyl_CoA_acyltransferase"/>
</dbReference>
<dbReference type="InterPro" id="IPR050276">
    <property type="entry name" value="MshD_Acetyltransferase"/>
</dbReference>
<keyword evidence="4" id="KW-1185">Reference proteome</keyword>
<dbReference type="AlphaFoldDB" id="A0A179STS8"/>
<dbReference type="NCBIfam" id="TIGR01575">
    <property type="entry name" value="rimI"/>
    <property type="match status" value="1"/>
</dbReference>
<dbReference type="Gene3D" id="3.40.630.30">
    <property type="match status" value="1"/>
</dbReference>
<reference evidence="4" key="1">
    <citation type="submission" date="2016-04" db="EMBL/GenBank/DDBJ databases">
        <authorList>
            <person name="Lyu Z."/>
            <person name="Lyu W."/>
        </authorList>
    </citation>
    <scope>NUCLEOTIDE SEQUENCE [LARGE SCALE GENOMIC DNA]</scope>
    <source>
        <strain evidence="4">C44</strain>
    </source>
</reference>
<comment type="catalytic activity">
    <reaction evidence="1">
        <text>N-terminal L-alanyl-[ribosomal protein bS18] + acetyl-CoA = N-terminal N(alpha)-acetyl-L-alanyl-[ribosomal protein bS18] + CoA + H(+)</text>
        <dbReference type="Rhea" id="RHEA:43756"/>
        <dbReference type="Rhea" id="RHEA-COMP:10676"/>
        <dbReference type="Rhea" id="RHEA-COMP:10677"/>
        <dbReference type="ChEBI" id="CHEBI:15378"/>
        <dbReference type="ChEBI" id="CHEBI:57287"/>
        <dbReference type="ChEBI" id="CHEBI:57288"/>
        <dbReference type="ChEBI" id="CHEBI:64718"/>
        <dbReference type="ChEBI" id="CHEBI:83683"/>
        <dbReference type="EC" id="2.3.1.266"/>
    </reaction>
</comment>
<sequence length="154" mass="18095">MVENLDNRFTIRKMQREDVEEVYQIELLSFSAPWSKESLFYELEQNLFAKYLVVEFEGKVIGYCGLWVIMDDAQITNIAVHPDYRKMKIGEALLRFSIQLSKEMNAKRLSLEVRVSNHIAQSLYKKVGFLSGGIRKRYYTDNQEDALVMWVNLV</sequence>
<dbReference type="Pfam" id="PF00583">
    <property type="entry name" value="Acetyltransf_1"/>
    <property type="match status" value="1"/>
</dbReference>
<dbReference type="CDD" id="cd04301">
    <property type="entry name" value="NAT_SF"/>
    <property type="match status" value="1"/>
</dbReference>
<evidence type="ECO:0000313" key="3">
    <source>
        <dbReference type="EMBL" id="OAS84688.1"/>
    </source>
</evidence>
<organism evidence="3 4">
    <name type="scientific">Metabacillus litoralis</name>
    <dbReference type="NCBI Taxonomy" id="152268"/>
    <lineage>
        <taxon>Bacteria</taxon>
        <taxon>Bacillati</taxon>
        <taxon>Bacillota</taxon>
        <taxon>Bacilli</taxon>
        <taxon>Bacillales</taxon>
        <taxon>Bacillaceae</taxon>
        <taxon>Metabacillus</taxon>
    </lineage>
</organism>
<protein>
    <recommendedName>
        <fullName evidence="1">[Ribosomal protein bS18]-alanine N-acetyltransferase</fullName>
        <ecNumber evidence="1">2.3.1.266</ecNumber>
    </recommendedName>
</protein>
<feature type="domain" description="N-acetyltransferase" evidence="2">
    <location>
        <begin position="9"/>
        <end position="154"/>
    </location>
</feature>
<comment type="function">
    <text evidence="1">Acetylates the N-terminal alanine of ribosomal protein bS18.</text>
</comment>
<evidence type="ECO:0000256" key="1">
    <source>
        <dbReference type="RuleBase" id="RU363094"/>
    </source>
</evidence>
<dbReference type="GO" id="GO:0005737">
    <property type="term" value="C:cytoplasm"/>
    <property type="evidence" value="ECO:0007669"/>
    <property type="project" value="UniProtKB-SubCell"/>
</dbReference>
<keyword evidence="3" id="KW-0808">Transferase</keyword>
<name>A0A179STS8_9BACI</name>
<dbReference type="PROSITE" id="PS51186">
    <property type="entry name" value="GNAT"/>
    <property type="match status" value="1"/>
</dbReference>
<dbReference type="PANTHER" id="PTHR43617:SF20">
    <property type="entry name" value="N-ALPHA-ACETYLTRANSFERASE RIMI"/>
    <property type="match status" value="1"/>
</dbReference>